<accession>A0A1G2GVU5</accession>
<gene>
    <name evidence="1" type="ORF">A3H64_00430</name>
</gene>
<sequence length="181" mass="19674">MDMFERIEKAVRNTGYVVPGYWEKTLNQRIACSSTAAGSVYEQFEDPVTLESALMVARWKPYSHPAIAPGCEAFAAFIPGRMGVVPLRDLPSDAIVVLDDRKGTGKVSAVVKGVLGPRVAFTVLILGREKDKEGNEYEIVFTFHPGEPVRPSPVDATPGLHGKKVTVAETLAMGLEMAKIE</sequence>
<reference evidence="1 2" key="1">
    <citation type="journal article" date="2016" name="Nat. Commun.">
        <title>Thousands of microbial genomes shed light on interconnected biogeochemical processes in an aquifer system.</title>
        <authorList>
            <person name="Anantharaman K."/>
            <person name="Brown C.T."/>
            <person name="Hug L.A."/>
            <person name="Sharon I."/>
            <person name="Castelle C.J."/>
            <person name="Probst A.J."/>
            <person name="Thomas B.C."/>
            <person name="Singh A."/>
            <person name="Wilkins M.J."/>
            <person name="Karaoz U."/>
            <person name="Brodie E.L."/>
            <person name="Williams K.H."/>
            <person name="Hubbard S.S."/>
            <person name="Banfield J.F."/>
        </authorList>
    </citation>
    <scope>NUCLEOTIDE SEQUENCE [LARGE SCALE GENOMIC DNA]</scope>
</reference>
<name>A0A1G2GVU5_9BACT</name>
<comment type="caution">
    <text evidence="1">The sequence shown here is derived from an EMBL/GenBank/DDBJ whole genome shotgun (WGS) entry which is preliminary data.</text>
</comment>
<dbReference type="Proteomes" id="UP000178186">
    <property type="component" value="Unassembled WGS sequence"/>
</dbReference>
<protein>
    <submittedName>
        <fullName evidence="1">Uncharacterized protein</fullName>
    </submittedName>
</protein>
<dbReference type="AlphaFoldDB" id="A0A1G2GVU5"/>
<proteinExistence type="predicted"/>
<organism evidence="1 2">
    <name type="scientific">Candidatus Ryanbacteria bacterium RIFCSPLOWO2_02_FULL_45_11c</name>
    <dbReference type="NCBI Taxonomy" id="1802128"/>
    <lineage>
        <taxon>Bacteria</taxon>
        <taxon>Candidatus Ryaniibacteriota</taxon>
    </lineage>
</organism>
<dbReference type="EMBL" id="MHNY01000049">
    <property type="protein sequence ID" value="OGZ54061.1"/>
    <property type="molecule type" value="Genomic_DNA"/>
</dbReference>
<evidence type="ECO:0000313" key="1">
    <source>
        <dbReference type="EMBL" id="OGZ54061.1"/>
    </source>
</evidence>
<evidence type="ECO:0000313" key="2">
    <source>
        <dbReference type="Proteomes" id="UP000178186"/>
    </source>
</evidence>